<dbReference type="InterPro" id="IPR057359">
    <property type="entry name" value="YfjL_N"/>
</dbReference>
<evidence type="ECO:0000259" key="3">
    <source>
        <dbReference type="Pfam" id="PF25425"/>
    </source>
</evidence>
<keyword evidence="1" id="KW-0812">Transmembrane</keyword>
<dbReference type="EMBL" id="MTJL01000018">
    <property type="protein sequence ID" value="OMI05597.1"/>
    <property type="molecule type" value="Genomic_DNA"/>
</dbReference>
<reference evidence="4 5" key="1">
    <citation type="submission" date="2017-01" db="EMBL/GenBank/DDBJ databases">
        <title>Bacillus phylogenomics.</title>
        <authorList>
            <person name="Dunlap C."/>
        </authorList>
    </citation>
    <scope>NUCLEOTIDE SEQUENCE [LARGE SCALE GENOMIC DNA]</scope>
    <source>
        <strain evidence="4 5">NRRL B-41282</strain>
    </source>
</reference>
<organism evidence="4 5">
    <name type="scientific">Bacillus swezeyi</name>
    <dbReference type="NCBI Taxonomy" id="1925020"/>
    <lineage>
        <taxon>Bacteria</taxon>
        <taxon>Bacillati</taxon>
        <taxon>Bacillota</taxon>
        <taxon>Bacilli</taxon>
        <taxon>Bacillales</taxon>
        <taxon>Bacillaceae</taxon>
        <taxon>Bacillus</taxon>
    </lineage>
</organism>
<dbReference type="Pfam" id="PF25425">
    <property type="entry name" value="YfjL_N"/>
    <property type="match status" value="1"/>
</dbReference>
<accession>A0A1R1QLR7</accession>
<keyword evidence="1" id="KW-0472">Membrane</keyword>
<keyword evidence="5" id="KW-1185">Reference proteome</keyword>
<keyword evidence="1" id="KW-1133">Transmembrane helix</keyword>
<dbReference type="InterPro" id="IPR056905">
    <property type="entry name" value="YfjL_C"/>
</dbReference>
<protein>
    <submittedName>
        <fullName evidence="4">Uncharacterized protein</fullName>
    </submittedName>
</protein>
<feature type="domain" description="YfjL-like C-terminal" evidence="2">
    <location>
        <begin position="110"/>
        <end position="222"/>
    </location>
</feature>
<feature type="transmembrane region" description="Helical" evidence="1">
    <location>
        <begin position="6"/>
        <end position="25"/>
    </location>
</feature>
<sequence>MKKKAIYASLLFLILVIGFYIYNAFNGNPISRSLAEKKLAAYLQETHHGENLNIKESFYNFKYAEYVIHVTDQREDEYIFSVKGGFRPAVTNDGINEAREEKTRARISKEASEEMKSQLEKSLKNVMDVEVSLSGSRSFKESAEWKKLKQAEMIDVTVTLNTGRDSQKQVYKQAKAVKKALKDYHYENIEINGMGLDGEDRPGYVKYSVRIEKGSEIALEDVQLLAKS</sequence>
<dbReference type="RefSeq" id="WP_076762411.1">
    <property type="nucleotide sequence ID" value="NZ_JARMMH010000002.1"/>
</dbReference>
<dbReference type="AlphaFoldDB" id="A0A1R1RPQ3"/>
<dbReference type="OrthoDB" id="2088234at2"/>
<comment type="caution">
    <text evidence="4">The sequence shown here is derived from an EMBL/GenBank/DDBJ whole genome shotgun (WGS) entry which is preliminary data.</text>
</comment>
<proteinExistence type="predicted"/>
<evidence type="ECO:0000259" key="2">
    <source>
        <dbReference type="Pfam" id="PF24911"/>
    </source>
</evidence>
<accession>A0A1R1RPQ3</accession>
<gene>
    <name evidence="4" type="ORF">BW143_10535</name>
</gene>
<feature type="domain" description="YfjL-like N-terminal" evidence="3">
    <location>
        <begin position="2"/>
        <end position="94"/>
    </location>
</feature>
<dbReference type="Pfam" id="PF24911">
    <property type="entry name" value="YfjL_C"/>
    <property type="match status" value="1"/>
</dbReference>
<name>A0A1R1RPQ3_9BACI</name>
<dbReference type="Proteomes" id="UP000187367">
    <property type="component" value="Unassembled WGS sequence"/>
</dbReference>
<evidence type="ECO:0000313" key="5">
    <source>
        <dbReference type="Proteomes" id="UP000187367"/>
    </source>
</evidence>
<evidence type="ECO:0000256" key="1">
    <source>
        <dbReference type="SAM" id="Phobius"/>
    </source>
</evidence>
<evidence type="ECO:0000313" key="4">
    <source>
        <dbReference type="EMBL" id="OMI05597.1"/>
    </source>
</evidence>